<proteinExistence type="predicted"/>
<dbReference type="EMBL" id="KE161628">
    <property type="protein sequence ID" value="EPQ04698.1"/>
    <property type="molecule type" value="Genomic_DNA"/>
</dbReference>
<dbReference type="AlphaFoldDB" id="S7P3F9"/>
<sequence length="110" mass="11707">MDGGAPSKRKQVALNREQVMPTGSQAAAEPLTSGVNVFTSASQALVDARVGFCSASPDQDEIRFLSRVCALSFSREGTLALAWTWRNPAHRGGQLSTFIQQNLNSSPGKA</sequence>
<protein>
    <submittedName>
        <fullName evidence="1">Uncharacterized protein</fullName>
    </submittedName>
</protein>
<name>S7P3F9_MYOBR</name>
<accession>S7P3F9</accession>
<keyword evidence="2" id="KW-1185">Reference proteome</keyword>
<gene>
    <name evidence="1" type="ORF">D623_10003877</name>
</gene>
<evidence type="ECO:0000313" key="1">
    <source>
        <dbReference type="EMBL" id="EPQ04698.1"/>
    </source>
</evidence>
<dbReference type="Proteomes" id="UP000052978">
    <property type="component" value="Unassembled WGS sequence"/>
</dbReference>
<organism evidence="1 2">
    <name type="scientific">Myotis brandtii</name>
    <name type="common">Brandt's bat</name>
    <dbReference type="NCBI Taxonomy" id="109478"/>
    <lineage>
        <taxon>Eukaryota</taxon>
        <taxon>Metazoa</taxon>
        <taxon>Chordata</taxon>
        <taxon>Craniata</taxon>
        <taxon>Vertebrata</taxon>
        <taxon>Euteleostomi</taxon>
        <taxon>Mammalia</taxon>
        <taxon>Eutheria</taxon>
        <taxon>Laurasiatheria</taxon>
        <taxon>Chiroptera</taxon>
        <taxon>Yangochiroptera</taxon>
        <taxon>Vespertilionidae</taxon>
        <taxon>Myotis</taxon>
    </lineage>
</organism>
<reference evidence="1 2" key="1">
    <citation type="journal article" date="2013" name="Nat. Commun.">
        <title>Genome analysis reveals insights into physiology and longevity of the Brandt's bat Myotis brandtii.</title>
        <authorList>
            <person name="Seim I."/>
            <person name="Fang X."/>
            <person name="Xiong Z."/>
            <person name="Lobanov A.V."/>
            <person name="Huang Z."/>
            <person name="Ma S."/>
            <person name="Feng Y."/>
            <person name="Turanov A.A."/>
            <person name="Zhu Y."/>
            <person name="Lenz T.L."/>
            <person name="Gerashchenko M.V."/>
            <person name="Fan D."/>
            <person name="Hee Yim S."/>
            <person name="Yao X."/>
            <person name="Jordan D."/>
            <person name="Xiong Y."/>
            <person name="Ma Y."/>
            <person name="Lyapunov A.N."/>
            <person name="Chen G."/>
            <person name="Kulakova O.I."/>
            <person name="Sun Y."/>
            <person name="Lee S.G."/>
            <person name="Bronson R.T."/>
            <person name="Moskalev A.A."/>
            <person name="Sunyaev S.R."/>
            <person name="Zhang G."/>
            <person name="Krogh A."/>
            <person name="Wang J."/>
            <person name="Gladyshev V.N."/>
        </authorList>
    </citation>
    <scope>NUCLEOTIDE SEQUENCE [LARGE SCALE GENOMIC DNA]</scope>
</reference>
<evidence type="ECO:0000313" key="2">
    <source>
        <dbReference type="Proteomes" id="UP000052978"/>
    </source>
</evidence>